<evidence type="ECO:0000313" key="1">
    <source>
        <dbReference type="EMBL" id="KIH69414.1"/>
    </source>
</evidence>
<sequence>MPDQISDTAAQNFINRFVARFGQPETPVIDQGSHYMINTFFTMHSKSPSSYEYIVSPAKQWPRGEQIVQYRNKLLLLLDNTMTTGLMSLNSLATIETG</sequence>
<dbReference type="Proteomes" id="UP000054047">
    <property type="component" value="Unassembled WGS sequence"/>
</dbReference>
<reference evidence="1 2" key="1">
    <citation type="submission" date="2013-12" db="EMBL/GenBank/DDBJ databases">
        <title>Draft genome of the parsitic nematode Ancylostoma duodenale.</title>
        <authorList>
            <person name="Mitreva M."/>
        </authorList>
    </citation>
    <scope>NUCLEOTIDE SEQUENCE [LARGE SCALE GENOMIC DNA]</scope>
    <source>
        <strain evidence="1 2">Zhejiang</strain>
    </source>
</reference>
<gene>
    <name evidence="1" type="ORF">ANCDUO_00245</name>
</gene>
<dbReference type="AlphaFoldDB" id="A0A0C2HCM2"/>
<protein>
    <submittedName>
        <fullName evidence="1">Uncharacterized protein</fullName>
    </submittedName>
</protein>
<accession>A0A0C2HCM2</accession>
<dbReference type="EMBL" id="KN726161">
    <property type="protein sequence ID" value="KIH69414.1"/>
    <property type="molecule type" value="Genomic_DNA"/>
</dbReference>
<proteinExistence type="predicted"/>
<keyword evidence="2" id="KW-1185">Reference proteome</keyword>
<dbReference type="OrthoDB" id="5832112at2759"/>
<evidence type="ECO:0000313" key="2">
    <source>
        <dbReference type="Proteomes" id="UP000054047"/>
    </source>
</evidence>
<organism evidence="1 2">
    <name type="scientific">Ancylostoma duodenale</name>
    <dbReference type="NCBI Taxonomy" id="51022"/>
    <lineage>
        <taxon>Eukaryota</taxon>
        <taxon>Metazoa</taxon>
        <taxon>Ecdysozoa</taxon>
        <taxon>Nematoda</taxon>
        <taxon>Chromadorea</taxon>
        <taxon>Rhabditida</taxon>
        <taxon>Rhabditina</taxon>
        <taxon>Rhabditomorpha</taxon>
        <taxon>Strongyloidea</taxon>
        <taxon>Ancylostomatidae</taxon>
        <taxon>Ancylostomatinae</taxon>
        <taxon>Ancylostoma</taxon>
    </lineage>
</organism>
<name>A0A0C2HCM2_9BILA</name>